<evidence type="ECO:0008006" key="6">
    <source>
        <dbReference type="Google" id="ProtNLM"/>
    </source>
</evidence>
<dbReference type="InterPro" id="IPR013321">
    <property type="entry name" value="Arc_rbn_hlx_hlx"/>
</dbReference>
<dbReference type="NCBIfam" id="NF041551">
    <property type="entry name" value="YlcI_YnfO_N"/>
    <property type="match status" value="1"/>
</dbReference>
<comment type="similarity">
    <text evidence="2">Belongs to the TacA antitoxin family.</text>
</comment>
<dbReference type="Proteomes" id="UP000008206">
    <property type="component" value="Chromosome"/>
</dbReference>
<protein>
    <recommendedName>
        <fullName evidence="6">DUF1778 domain-containing protein</fullName>
    </recommendedName>
</protein>
<evidence type="ECO:0000256" key="1">
    <source>
        <dbReference type="ARBA" id="ARBA00022649"/>
    </source>
</evidence>
<dbReference type="Gene3D" id="1.20.890.30">
    <property type="entry name" value="VCA0319-like"/>
    <property type="match status" value="1"/>
</dbReference>
<name>E0UJE4_GLOV7</name>
<reference evidence="5" key="1">
    <citation type="journal article" date="2011" name="MBio">
        <title>Novel metabolic attributes of the genus Cyanothece, comprising a group of unicellular nitrogen-fixing Cyanobacteria.</title>
        <authorList>
            <person name="Bandyopadhyay A."/>
            <person name="Elvitigala T."/>
            <person name="Welsh E."/>
            <person name="Stockel J."/>
            <person name="Liberton M."/>
            <person name="Min H."/>
            <person name="Sherman L.A."/>
            <person name="Pakrasi H.B."/>
        </authorList>
    </citation>
    <scope>NUCLEOTIDE SEQUENCE [LARGE SCALE GENOMIC DNA]</scope>
    <source>
        <strain evidence="5">PCC 7822</strain>
    </source>
</reference>
<dbReference type="InterPro" id="IPR010985">
    <property type="entry name" value="Ribbon_hlx_hlx"/>
</dbReference>
<feature type="region of interest" description="Disordered" evidence="3">
    <location>
        <begin position="98"/>
        <end position="118"/>
    </location>
</feature>
<dbReference type="InterPro" id="IPR014795">
    <property type="entry name" value="TacA_1-like"/>
</dbReference>
<dbReference type="Gene3D" id="1.10.1220.10">
    <property type="entry name" value="Met repressor-like"/>
    <property type="match status" value="1"/>
</dbReference>
<keyword evidence="5" id="KW-1185">Reference proteome</keyword>
<accession>E0UJE4</accession>
<dbReference type="PANTHER" id="PTHR35401:SF2">
    <property type="entry name" value="ABC-TYPE TRANSPORT SYSTEM"/>
    <property type="match status" value="1"/>
</dbReference>
<dbReference type="EMBL" id="CP002198">
    <property type="protein sequence ID" value="ADN16962.1"/>
    <property type="molecule type" value="Genomic_DNA"/>
</dbReference>
<dbReference type="AlphaFoldDB" id="E0UJE4"/>
<evidence type="ECO:0000313" key="4">
    <source>
        <dbReference type="EMBL" id="ADN16962.1"/>
    </source>
</evidence>
<proteinExistence type="inferred from homology"/>
<dbReference type="Pfam" id="PF08681">
    <property type="entry name" value="TacA1"/>
    <property type="match status" value="1"/>
</dbReference>
<dbReference type="HOGENOM" id="CLU_152494_3_0_3"/>
<organism evidence="4 5">
    <name type="scientific">Gloeothece verrucosa (strain PCC 7822)</name>
    <name type="common">Cyanothece sp. (strain PCC 7822)</name>
    <dbReference type="NCBI Taxonomy" id="497965"/>
    <lineage>
        <taxon>Bacteria</taxon>
        <taxon>Bacillati</taxon>
        <taxon>Cyanobacteriota</taxon>
        <taxon>Cyanophyceae</taxon>
        <taxon>Oscillatoriophycideae</taxon>
        <taxon>Chroococcales</taxon>
        <taxon>Aphanothecaceae</taxon>
        <taxon>Gloeothece</taxon>
        <taxon>Gloeothece verrucosa</taxon>
    </lineage>
</organism>
<dbReference type="STRING" id="497965.Cyan7822_5075"/>
<sequence length="118" mass="13326">MQLPPLARGDILPPLRIDCNYIKLIAAMNESPNDARVTARIPISVKATLQQAADLTGATLNQFLVQAALKEAHRILEAEQTIKLSEQDAERVFNLIENPPEPNQRLKEAFSRHKDFWQ</sequence>
<evidence type="ECO:0000256" key="3">
    <source>
        <dbReference type="SAM" id="MobiDB-lite"/>
    </source>
</evidence>
<evidence type="ECO:0000313" key="5">
    <source>
        <dbReference type="Proteomes" id="UP000008206"/>
    </source>
</evidence>
<dbReference type="eggNOG" id="COG4453">
    <property type="taxonomic scope" value="Bacteria"/>
</dbReference>
<dbReference type="KEGG" id="cyj:Cyan7822_5075"/>
<dbReference type="SUPFAM" id="SSF47598">
    <property type="entry name" value="Ribbon-helix-helix"/>
    <property type="match status" value="1"/>
</dbReference>
<gene>
    <name evidence="4" type="ordered locus">Cyan7822_5075</name>
</gene>
<feature type="compositionally biased region" description="Basic and acidic residues" evidence="3">
    <location>
        <begin position="104"/>
        <end position="118"/>
    </location>
</feature>
<dbReference type="RefSeq" id="WP_013325000.1">
    <property type="nucleotide sequence ID" value="NC_014501.1"/>
</dbReference>
<dbReference type="PANTHER" id="PTHR35401">
    <property type="entry name" value="COPG FAMILY HELIX-TURN-HELIX PROTEIN-RELATED-RELATED"/>
    <property type="match status" value="1"/>
</dbReference>
<keyword evidence="1" id="KW-1277">Toxin-antitoxin system</keyword>
<dbReference type="GO" id="GO:0006355">
    <property type="term" value="P:regulation of DNA-templated transcription"/>
    <property type="evidence" value="ECO:0007669"/>
    <property type="project" value="InterPro"/>
</dbReference>
<evidence type="ECO:0000256" key="2">
    <source>
        <dbReference type="ARBA" id="ARBA00049988"/>
    </source>
</evidence>